<proteinExistence type="predicted"/>
<name>A0ABQ3E9F3_9GAMM</name>
<reference evidence="2" key="1">
    <citation type="journal article" date="2019" name="Int. J. Syst. Evol. Microbiol.">
        <title>The Global Catalogue of Microorganisms (GCM) 10K type strain sequencing project: providing services to taxonomists for standard genome sequencing and annotation.</title>
        <authorList>
            <consortium name="The Broad Institute Genomics Platform"/>
            <consortium name="The Broad Institute Genome Sequencing Center for Infectious Disease"/>
            <person name="Wu L."/>
            <person name="Ma J."/>
        </authorList>
    </citation>
    <scope>NUCLEOTIDE SEQUENCE [LARGE SCALE GENOMIC DNA]</scope>
    <source>
        <strain evidence="2">KCTC 32998</strain>
    </source>
</reference>
<evidence type="ECO:0000313" key="1">
    <source>
        <dbReference type="EMBL" id="GHB30753.1"/>
    </source>
</evidence>
<dbReference type="EMBL" id="BMZI01000007">
    <property type="protein sequence ID" value="GHB30753.1"/>
    <property type="molecule type" value="Genomic_DNA"/>
</dbReference>
<dbReference type="Proteomes" id="UP000646745">
    <property type="component" value="Unassembled WGS sequence"/>
</dbReference>
<protein>
    <submittedName>
        <fullName evidence="1">Uncharacterized protein</fullName>
    </submittedName>
</protein>
<sequence>MSLDAATFCYPARQIAAVYDEHICTAGEPDVETEYLAREREHGTPSSGYRPALYVPGKNRRIVIIDKCFGMEGHARAWIADQIRLIAVRRKFEKETARCAN</sequence>
<evidence type="ECO:0000313" key="2">
    <source>
        <dbReference type="Proteomes" id="UP000646745"/>
    </source>
</evidence>
<comment type="caution">
    <text evidence="1">The sequence shown here is derived from an EMBL/GenBank/DDBJ whole genome shotgun (WGS) entry which is preliminary data.</text>
</comment>
<dbReference type="RefSeq" id="WP_189445720.1">
    <property type="nucleotide sequence ID" value="NZ_BMZI01000007.1"/>
</dbReference>
<keyword evidence="2" id="KW-1185">Reference proteome</keyword>
<gene>
    <name evidence="1" type="ORF">GCM10009038_31950</name>
</gene>
<accession>A0ABQ3E9F3</accession>
<organism evidence="1 2">
    <name type="scientific">Salinicola rhizosphaerae</name>
    <dbReference type="NCBI Taxonomy" id="1443141"/>
    <lineage>
        <taxon>Bacteria</taxon>
        <taxon>Pseudomonadati</taxon>
        <taxon>Pseudomonadota</taxon>
        <taxon>Gammaproteobacteria</taxon>
        <taxon>Oceanospirillales</taxon>
        <taxon>Halomonadaceae</taxon>
        <taxon>Salinicola</taxon>
    </lineage>
</organism>